<feature type="compositionally biased region" description="Basic residues" evidence="1">
    <location>
        <begin position="36"/>
        <end position="51"/>
    </location>
</feature>
<sequence>MGAARRRHEAAGHKRDPKPERPETITPAHGPDPAGKRQKERRAKRKGPRFHRQGEIEGNAKAQ</sequence>
<name>A0AA48KIC9_9RHOB</name>
<proteinExistence type="predicted"/>
<organism evidence="2 3">
    <name type="scientific">Roseicyclus marinus</name>
    <dbReference type="NCBI Taxonomy" id="2161673"/>
    <lineage>
        <taxon>Bacteria</taxon>
        <taxon>Pseudomonadati</taxon>
        <taxon>Pseudomonadota</taxon>
        <taxon>Alphaproteobacteria</taxon>
        <taxon>Rhodobacterales</taxon>
        <taxon>Roseobacteraceae</taxon>
        <taxon>Roseicyclus</taxon>
    </lineage>
</organism>
<protein>
    <submittedName>
        <fullName evidence="2">Uncharacterized protein</fullName>
    </submittedName>
</protein>
<evidence type="ECO:0000313" key="3">
    <source>
        <dbReference type="Proteomes" id="UP001337723"/>
    </source>
</evidence>
<evidence type="ECO:0000256" key="1">
    <source>
        <dbReference type="SAM" id="MobiDB-lite"/>
    </source>
</evidence>
<evidence type="ECO:0000313" key="2">
    <source>
        <dbReference type="EMBL" id="BDW85049.1"/>
    </source>
</evidence>
<dbReference type="KEGG" id="rmai:MACH21_12260"/>
<dbReference type="EMBL" id="AP027266">
    <property type="protein sequence ID" value="BDW85049.1"/>
    <property type="molecule type" value="Genomic_DNA"/>
</dbReference>
<gene>
    <name evidence="2" type="ORF">MACH21_12260</name>
</gene>
<feature type="region of interest" description="Disordered" evidence="1">
    <location>
        <begin position="1"/>
        <end position="63"/>
    </location>
</feature>
<keyword evidence="3" id="KW-1185">Reference proteome</keyword>
<feature type="compositionally biased region" description="Basic and acidic residues" evidence="1">
    <location>
        <begin position="9"/>
        <end position="23"/>
    </location>
</feature>
<accession>A0AA48KIC9</accession>
<dbReference type="Proteomes" id="UP001337723">
    <property type="component" value="Chromosome"/>
</dbReference>
<dbReference type="AlphaFoldDB" id="A0AA48KIC9"/>
<reference evidence="2 3" key="1">
    <citation type="submission" date="2023-01" db="EMBL/GenBank/DDBJ databases">
        <title>Complete genome sequence of Roseicyclus marinus strain Dej080120_10.</title>
        <authorList>
            <person name="Ueki S."/>
            <person name="Maruyama F."/>
        </authorList>
    </citation>
    <scope>NUCLEOTIDE SEQUENCE [LARGE SCALE GENOMIC DNA]</scope>
    <source>
        <strain evidence="2 3">Dej080120_10</strain>
    </source>
</reference>